<dbReference type="Pfam" id="PF14521">
    <property type="entry name" value="Aspzincin_M35"/>
    <property type="match status" value="1"/>
</dbReference>
<evidence type="ECO:0000259" key="1">
    <source>
        <dbReference type="SMART" id="SM01351"/>
    </source>
</evidence>
<dbReference type="SMART" id="SM01351">
    <property type="entry name" value="Aspzincin_M35"/>
    <property type="match status" value="1"/>
</dbReference>
<evidence type="ECO:0000313" key="3">
    <source>
        <dbReference type="Proteomes" id="UP000237381"/>
    </source>
</evidence>
<gene>
    <name evidence="2" type="ORF">B0G62_107181</name>
</gene>
<comment type="caution">
    <text evidence="2">The sequence shown here is derived from an EMBL/GenBank/DDBJ whole genome shotgun (WGS) entry which is preliminary data.</text>
</comment>
<evidence type="ECO:0000313" key="2">
    <source>
        <dbReference type="EMBL" id="POR51153.1"/>
    </source>
</evidence>
<dbReference type="InterPro" id="IPR029463">
    <property type="entry name" value="Lys_MEP"/>
</dbReference>
<dbReference type="Proteomes" id="UP000237381">
    <property type="component" value="Unassembled WGS sequence"/>
</dbReference>
<dbReference type="Gene3D" id="3.40.390.10">
    <property type="entry name" value="Collagenase (Catalytic Domain)"/>
    <property type="match status" value="1"/>
</dbReference>
<dbReference type="InterPro" id="IPR034108">
    <property type="entry name" value="Pept_M35-like_proteobacteria"/>
</dbReference>
<dbReference type="EMBL" id="PQGA01000007">
    <property type="protein sequence ID" value="POR51153.1"/>
    <property type="molecule type" value="Genomic_DNA"/>
</dbReference>
<accession>A0A2S4M8S1</accession>
<dbReference type="CDD" id="cd11007">
    <property type="entry name" value="M35_like_1"/>
    <property type="match status" value="1"/>
</dbReference>
<organism evidence="2 3">
    <name type="scientific">Paraburkholderia eburnea</name>
    <dbReference type="NCBI Taxonomy" id="1189126"/>
    <lineage>
        <taxon>Bacteria</taxon>
        <taxon>Pseudomonadati</taxon>
        <taxon>Pseudomonadota</taxon>
        <taxon>Betaproteobacteria</taxon>
        <taxon>Burkholderiales</taxon>
        <taxon>Burkholderiaceae</taxon>
        <taxon>Paraburkholderia</taxon>
    </lineage>
</organism>
<dbReference type="InterPro" id="IPR024079">
    <property type="entry name" value="MetalloPept_cat_dom_sf"/>
</dbReference>
<dbReference type="GO" id="GO:0004222">
    <property type="term" value="F:metalloendopeptidase activity"/>
    <property type="evidence" value="ECO:0007669"/>
    <property type="project" value="InterPro"/>
</dbReference>
<protein>
    <submittedName>
        <fullName evidence="2">Lysine-specific metallo-endopeptidase family protein</fullName>
    </submittedName>
</protein>
<dbReference type="OrthoDB" id="8841651at2"/>
<sequence length="224" mass="24973">MTDRSDWVTVHAAAVTNMNPDSLVRVTINTVPICPNMTNQEFRQTIMKVRDAAVVLVKERIAAVARWDIQERNRATIYFGRADEEIRSTLAAGLPRLLAALQELVPEKIVRWDDSMNRNLTCSVVPDNGQNRAGVCKPDSEKRIIAIYSAFCSDSNGELWHGAKVKTIVHECTHYADTFNSDDIMYGNTESGMYAFAINNADKAIRNADSIAGYIATFDKTVAR</sequence>
<name>A0A2S4M8S1_9BURK</name>
<reference evidence="2 3" key="1">
    <citation type="submission" date="2018-01" db="EMBL/GenBank/DDBJ databases">
        <title>Genomic Encyclopedia of Type Strains, Phase III (KMG-III): the genomes of soil and plant-associated and newly described type strains.</title>
        <authorList>
            <person name="Whitman W."/>
        </authorList>
    </citation>
    <scope>NUCLEOTIDE SEQUENCE [LARGE SCALE GENOMIC DNA]</scope>
    <source>
        <strain evidence="2 3">JCM 18070</strain>
    </source>
</reference>
<dbReference type="RefSeq" id="WP_103705125.1">
    <property type="nucleotide sequence ID" value="NZ_PQGA01000007.1"/>
</dbReference>
<feature type="domain" description="Lysine-specific metallo-endopeptidase" evidence="1">
    <location>
        <begin position="62"/>
        <end position="216"/>
    </location>
</feature>
<keyword evidence="3" id="KW-1185">Reference proteome</keyword>
<proteinExistence type="predicted"/>
<dbReference type="SUPFAM" id="SSF55486">
    <property type="entry name" value="Metalloproteases ('zincins'), catalytic domain"/>
    <property type="match status" value="1"/>
</dbReference>
<dbReference type="AlphaFoldDB" id="A0A2S4M8S1"/>